<dbReference type="EMBL" id="CAWYQH010000096">
    <property type="protein sequence ID" value="CAK8682720.1"/>
    <property type="molecule type" value="Genomic_DNA"/>
</dbReference>
<accession>A0ABP0FUB3</accession>
<dbReference type="Pfam" id="PF00271">
    <property type="entry name" value="Helicase_C"/>
    <property type="match status" value="1"/>
</dbReference>
<evidence type="ECO:0000259" key="4">
    <source>
        <dbReference type="PROSITE" id="PS51194"/>
    </source>
</evidence>
<dbReference type="InterPro" id="IPR000330">
    <property type="entry name" value="SNF2_N"/>
</dbReference>
<dbReference type="Gene3D" id="3.40.50.300">
    <property type="entry name" value="P-loop containing nucleotide triphosphate hydrolases"/>
    <property type="match status" value="1"/>
</dbReference>
<dbReference type="InterPro" id="IPR014001">
    <property type="entry name" value="Helicase_ATP-bd"/>
</dbReference>
<dbReference type="SUPFAM" id="SSF52540">
    <property type="entry name" value="P-loop containing nucleoside triphosphate hydrolases"/>
    <property type="match status" value="2"/>
</dbReference>
<feature type="region of interest" description="Disordered" evidence="2">
    <location>
        <begin position="43"/>
        <end position="138"/>
    </location>
</feature>
<organism evidence="5 6">
    <name type="scientific">Clavelina lepadiformis</name>
    <name type="common">Light-bulb sea squirt</name>
    <name type="synonym">Ascidia lepadiformis</name>
    <dbReference type="NCBI Taxonomy" id="159417"/>
    <lineage>
        <taxon>Eukaryota</taxon>
        <taxon>Metazoa</taxon>
        <taxon>Chordata</taxon>
        <taxon>Tunicata</taxon>
        <taxon>Ascidiacea</taxon>
        <taxon>Aplousobranchia</taxon>
        <taxon>Clavelinidae</taxon>
        <taxon>Clavelina</taxon>
    </lineage>
</organism>
<dbReference type="InterPro" id="IPR049730">
    <property type="entry name" value="SNF2/RAD54-like_C"/>
</dbReference>
<feature type="compositionally biased region" description="Basic and acidic residues" evidence="2">
    <location>
        <begin position="118"/>
        <end position="129"/>
    </location>
</feature>
<keyword evidence="1" id="KW-0378">Hydrolase</keyword>
<feature type="domain" description="Helicase C-terminal" evidence="4">
    <location>
        <begin position="764"/>
        <end position="923"/>
    </location>
</feature>
<evidence type="ECO:0008006" key="7">
    <source>
        <dbReference type="Google" id="ProtNLM"/>
    </source>
</evidence>
<reference evidence="5 6" key="1">
    <citation type="submission" date="2024-02" db="EMBL/GenBank/DDBJ databases">
        <authorList>
            <person name="Daric V."/>
            <person name="Darras S."/>
        </authorList>
    </citation>
    <scope>NUCLEOTIDE SEQUENCE [LARGE SCALE GENOMIC DNA]</scope>
</reference>
<evidence type="ECO:0000259" key="3">
    <source>
        <dbReference type="PROSITE" id="PS51192"/>
    </source>
</evidence>
<evidence type="ECO:0000256" key="2">
    <source>
        <dbReference type="SAM" id="MobiDB-lite"/>
    </source>
</evidence>
<dbReference type="CDD" id="cd17998">
    <property type="entry name" value="DEXHc_SMARCAD1"/>
    <property type="match status" value="1"/>
</dbReference>
<comment type="caution">
    <text evidence="5">The sequence shown here is derived from an EMBL/GenBank/DDBJ whole genome shotgun (WGS) entry which is preliminary data.</text>
</comment>
<proteinExistence type="predicted"/>
<dbReference type="SMART" id="SM00487">
    <property type="entry name" value="DEXDc"/>
    <property type="match status" value="1"/>
</dbReference>
<dbReference type="SMART" id="SM00490">
    <property type="entry name" value="HELICc"/>
    <property type="match status" value="1"/>
</dbReference>
<gene>
    <name evidence="5" type="ORF">CVLEPA_LOCUS13363</name>
</gene>
<name>A0ABP0FUB3_CLALP</name>
<dbReference type="PROSITE" id="PS51194">
    <property type="entry name" value="HELICASE_CTER"/>
    <property type="match status" value="1"/>
</dbReference>
<dbReference type="CDD" id="cd18793">
    <property type="entry name" value="SF2_C_SNF"/>
    <property type="match status" value="1"/>
</dbReference>
<dbReference type="InterPro" id="IPR038718">
    <property type="entry name" value="SNF2-like_sf"/>
</dbReference>
<dbReference type="Gene3D" id="3.40.50.10810">
    <property type="entry name" value="Tandem AAA-ATPase domain"/>
    <property type="match status" value="1"/>
</dbReference>
<evidence type="ECO:0000313" key="5">
    <source>
        <dbReference type="EMBL" id="CAK8682720.1"/>
    </source>
</evidence>
<protein>
    <recommendedName>
        <fullName evidence="7">SWI/SNF-related matrix-associated actin-dependent regulator of chromatin subfamily A containing DEAD/H box 1</fullName>
    </recommendedName>
</protein>
<feature type="region of interest" description="Disordered" evidence="2">
    <location>
        <begin position="1"/>
        <end position="25"/>
    </location>
</feature>
<dbReference type="InterPro" id="IPR001650">
    <property type="entry name" value="Helicase_C-like"/>
</dbReference>
<dbReference type="PROSITE" id="PS51192">
    <property type="entry name" value="HELICASE_ATP_BIND_1"/>
    <property type="match status" value="1"/>
</dbReference>
<dbReference type="InterPro" id="IPR027417">
    <property type="entry name" value="P-loop_NTPase"/>
</dbReference>
<dbReference type="PANTHER" id="PTHR10799">
    <property type="entry name" value="SNF2/RAD54 HELICASE FAMILY"/>
    <property type="match status" value="1"/>
</dbReference>
<feature type="domain" description="Helicase ATP-binding" evidence="3">
    <location>
        <begin position="415"/>
        <end position="584"/>
    </location>
</feature>
<sequence>MSSGKRKLSSFSSDDESDYTCQKKPKLTANGFIAGRVVGHGSDSYTNLFDESDPDETPTASTSPVIKQTRMAKRRFRFLSDDSTEEEENGEIKVIDSAKANKSSGDDTDDYSCIPDTNNKESSRVEKKNLSQLSNSSEDTVDYSTKDINVKAGNYNTVGGNVAQLSSSSDEECAEGTQTANQISNVMDYQKSKKYIIRIPKARAGPRSSVDLFKSRSSSANHGLYNKTTKKHKMKKKNMFGDSPLVIKADYDDNIEENYQEDEFASVSSDDDDEENVINEEKKKKILTLFQNGSQEELSQLSKCSTKKASLLISLRPYHSWENLLLKLDETKSLRRDLIWSCLDLLRERHTLCSLMDKCSQISKKLQAGFDRMRDQNNQSPKKSNRDIVVQQQPQNITANFQLKPYQLIGLNWMALLHRNKVNGILADEMGLGKTIQTISFLAYLADMNISDGPHVIVVPSSTIENWVREFNIWCPSQSLVLYNGSQVERKAIRQQLLSGKLHCNVVLTTYNIAVSAPEDRILFKKFSAYYAVFDEGHMLKNMSSQRFQHLMRINAEHRLLLTGTPLQNNLLELMSLLRFVMPHMFKETTSSLVSMFTHSNSENSSSFAKQRINHAKQIMQPFVLRRLKKDVLHQLPKKTETIMHCNLSQNQSLLYDKVKAKFKNQLTKQNMAKTELRNVFIELRKVANHPLLRREHYPDSKLRNMARLLKNDIRYEDSNEAYIFEDMQVMSDFELHNLCLSSRAISSFKLPDNVIMDSGKFLQLDQFLPKYKKEGKRLLIFSQFTMLMDIIAVYLKQHDHKFLRLDGQTPVSDRLNLIDNFNNDPTCFVFLLSTKAGGLGINLTSASVVILHDIDCNPYNDKQAEDRCHRVGQTKPVEVVKLIAKGTIEEDMFKCAQNKLRLEKEMTESGPSDNNVDVAALITECMK</sequence>
<evidence type="ECO:0000313" key="6">
    <source>
        <dbReference type="Proteomes" id="UP001642483"/>
    </source>
</evidence>
<dbReference type="Pfam" id="PF00176">
    <property type="entry name" value="SNF2-rel_dom"/>
    <property type="match status" value="1"/>
</dbReference>
<evidence type="ECO:0000256" key="1">
    <source>
        <dbReference type="ARBA" id="ARBA00022801"/>
    </source>
</evidence>
<dbReference type="Proteomes" id="UP001642483">
    <property type="component" value="Unassembled WGS sequence"/>
</dbReference>
<keyword evidence="6" id="KW-1185">Reference proteome</keyword>